<name>A0A0K1EM95_CHOCO</name>
<keyword evidence="3" id="KW-1185">Reference proteome</keyword>
<dbReference type="OrthoDB" id="5495985at2"/>
<dbReference type="EMBL" id="CP012159">
    <property type="protein sequence ID" value="AKT41936.1"/>
    <property type="molecule type" value="Genomic_DNA"/>
</dbReference>
<evidence type="ECO:0000313" key="2">
    <source>
        <dbReference type="EMBL" id="AKT41936.1"/>
    </source>
</evidence>
<dbReference type="STRING" id="52.CMC5_061580"/>
<dbReference type="KEGG" id="ccro:CMC5_061580"/>
<dbReference type="RefSeq" id="WP_050433642.1">
    <property type="nucleotide sequence ID" value="NZ_CP012159.1"/>
</dbReference>
<feature type="region of interest" description="Disordered" evidence="1">
    <location>
        <begin position="332"/>
        <end position="354"/>
    </location>
</feature>
<evidence type="ECO:0000313" key="3">
    <source>
        <dbReference type="Proteomes" id="UP000067626"/>
    </source>
</evidence>
<reference evidence="2 3" key="1">
    <citation type="submission" date="2015-07" db="EMBL/GenBank/DDBJ databases">
        <title>Genome analysis of myxobacterium Chondromyces crocatus Cm c5 reveals a high potential for natural compound synthesis and the genetic basis for the loss of fruiting body formation.</title>
        <authorList>
            <person name="Zaburannyi N."/>
            <person name="Bunk B."/>
            <person name="Maier J."/>
            <person name="Overmann J."/>
            <person name="Mueller R."/>
        </authorList>
    </citation>
    <scope>NUCLEOTIDE SEQUENCE [LARGE SCALE GENOMIC DNA]</scope>
    <source>
        <strain evidence="2 3">Cm c5</strain>
    </source>
</reference>
<evidence type="ECO:0000256" key="1">
    <source>
        <dbReference type="SAM" id="MobiDB-lite"/>
    </source>
</evidence>
<proteinExistence type="predicted"/>
<dbReference type="AlphaFoldDB" id="A0A0K1EM95"/>
<gene>
    <name evidence="2" type="ORF">CMC5_061580</name>
</gene>
<organism evidence="2 3">
    <name type="scientific">Chondromyces crocatus</name>
    <dbReference type="NCBI Taxonomy" id="52"/>
    <lineage>
        <taxon>Bacteria</taxon>
        <taxon>Pseudomonadati</taxon>
        <taxon>Myxococcota</taxon>
        <taxon>Polyangia</taxon>
        <taxon>Polyangiales</taxon>
        <taxon>Polyangiaceae</taxon>
        <taxon>Chondromyces</taxon>
    </lineage>
</organism>
<sequence>MSDAGVKDWRGRLLAAGDAYLKVLGPSLSAADPEGSVTPRSRLLCAALGQLAVLAYEALGGKAHAEQVGLTAASLSLLTKIDDEVIDRHEFHGGMNARRRMVRAKTEAFLAPTLASLGSGLAANAEPRCAFAAAIGRQLGTIAQSRVRLDHVLSVIAEGWRTQIDAVVTLSSHPGQVSLAEVAGVTRRISGAWLLMVSLLGSLPDDAARPFTDDEEEAIYDWGFHIQRADALADLQKDLGDGLISSFVGRILWEREPSRYLPACRAGDAATLYEMAAIHRVDEICLRGGEPVGALATRLGALGELNSLLSWIHGFLLERYLEHPLCRRRSDDPAFRAMGQGQGGREASSPSAER</sequence>
<accession>A0A0K1EM95</accession>
<protein>
    <submittedName>
        <fullName evidence="2">Uncharacterized protein</fullName>
    </submittedName>
</protein>
<dbReference type="Proteomes" id="UP000067626">
    <property type="component" value="Chromosome"/>
</dbReference>